<feature type="transmembrane region" description="Helical" evidence="7">
    <location>
        <begin position="434"/>
        <end position="452"/>
    </location>
</feature>
<dbReference type="InterPro" id="IPR005828">
    <property type="entry name" value="MFS_sugar_transport-like"/>
</dbReference>
<dbReference type="SUPFAM" id="SSF103473">
    <property type="entry name" value="MFS general substrate transporter"/>
    <property type="match status" value="1"/>
</dbReference>
<dbReference type="PANTHER" id="PTHR48022:SF59">
    <property type="entry name" value="MAJOR FACILITATOR SUPERFAMILY (MFS) PROFILE DOMAIN-CONTAINING PROTEIN"/>
    <property type="match status" value="1"/>
</dbReference>
<comment type="similarity">
    <text evidence="2">Belongs to the major facilitator superfamily. Sugar transporter (TC 2.A.1.1) family.</text>
</comment>
<dbReference type="AlphaFoldDB" id="A0A0D2EIA5"/>
<keyword evidence="3" id="KW-0813">Transport</keyword>
<keyword evidence="4 7" id="KW-0812">Transmembrane</keyword>
<dbReference type="OrthoDB" id="508119at2759"/>
<dbReference type="InterPro" id="IPR005829">
    <property type="entry name" value="Sugar_transporter_CS"/>
</dbReference>
<dbReference type="GO" id="GO:0005351">
    <property type="term" value="F:carbohydrate:proton symporter activity"/>
    <property type="evidence" value="ECO:0007669"/>
    <property type="project" value="TreeGrafter"/>
</dbReference>
<dbReference type="EMBL" id="KN847332">
    <property type="protein sequence ID" value="KIW47684.1"/>
    <property type="molecule type" value="Genomic_DNA"/>
</dbReference>
<dbReference type="PANTHER" id="PTHR48022">
    <property type="entry name" value="PLASTIDIC GLUCOSE TRANSPORTER 4"/>
    <property type="match status" value="1"/>
</dbReference>
<feature type="transmembrane region" description="Helical" evidence="7">
    <location>
        <begin position="335"/>
        <end position="357"/>
    </location>
</feature>
<evidence type="ECO:0000256" key="2">
    <source>
        <dbReference type="ARBA" id="ARBA00010992"/>
    </source>
</evidence>
<proteinExistence type="inferred from homology"/>
<evidence type="ECO:0000259" key="8">
    <source>
        <dbReference type="PROSITE" id="PS50850"/>
    </source>
</evidence>
<protein>
    <recommendedName>
        <fullName evidence="8">Major facilitator superfamily (MFS) profile domain-containing protein</fullName>
    </recommendedName>
</protein>
<feature type="transmembrane region" description="Helical" evidence="7">
    <location>
        <begin position="200"/>
        <end position="219"/>
    </location>
</feature>
<keyword evidence="6 7" id="KW-0472">Membrane</keyword>
<name>A0A0D2EIA5_9EURO</name>
<feature type="transmembrane region" description="Helical" evidence="7">
    <location>
        <begin position="110"/>
        <end position="130"/>
    </location>
</feature>
<feature type="transmembrane region" description="Helical" evidence="7">
    <location>
        <begin position="136"/>
        <end position="154"/>
    </location>
</feature>
<gene>
    <name evidence="9" type="ORF">PV06_00353</name>
</gene>
<feature type="transmembrane region" description="Helical" evidence="7">
    <location>
        <begin position="398"/>
        <end position="422"/>
    </location>
</feature>
<evidence type="ECO:0000256" key="4">
    <source>
        <dbReference type="ARBA" id="ARBA00022692"/>
    </source>
</evidence>
<dbReference type="InterPro" id="IPR020846">
    <property type="entry name" value="MFS_dom"/>
</dbReference>
<feature type="transmembrane region" description="Helical" evidence="7">
    <location>
        <begin position="80"/>
        <end position="98"/>
    </location>
</feature>
<evidence type="ECO:0000256" key="3">
    <source>
        <dbReference type="ARBA" id="ARBA00022448"/>
    </source>
</evidence>
<dbReference type="Pfam" id="PF00083">
    <property type="entry name" value="Sugar_tr"/>
    <property type="match status" value="1"/>
</dbReference>
<keyword evidence="5 7" id="KW-1133">Transmembrane helix</keyword>
<dbReference type="Gene3D" id="1.20.1250.20">
    <property type="entry name" value="MFS general substrate transporter like domains"/>
    <property type="match status" value="1"/>
</dbReference>
<feature type="transmembrane region" description="Helical" evidence="7">
    <location>
        <begin position="464"/>
        <end position="485"/>
    </location>
</feature>
<evidence type="ECO:0000256" key="7">
    <source>
        <dbReference type="SAM" id="Phobius"/>
    </source>
</evidence>
<dbReference type="GO" id="GO:0016020">
    <property type="term" value="C:membrane"/>
    <property type="evidence" value="ECO:0007669"/>
    <property type="project" value="UniProtKB-SubCell"/>
</dbReference>
<evidence type="ECO:0000256" key="6">
    <source>
        <dbReference type="ARBA" id="ARBA00023136"/>
    </source>
</evidence>
<accession>A0A0D2EIA5</accession>
<dbReference type="PROSITE" id="PS00216">
    <property type="entry name" value="SUGAR_TRANSPORT_1"/>
    <property type="match status" value="1"/>
</dbReference>
<feature type="transmembrane region" description="Helical" evidence="7">
    <location>
        <begin position="27"/>
        <end position="48"/>
    </location>
</feature>
<keyword evidence="10" id="KW-1185">Reference proteome</keyword>
<dbReference type="InterPro" id="IPR036259">
    <property type="entry name" value="MFS_trans_sf"/>
</dbReference>
<evidence type="ECO:0000313" key="9">
    <source>
        <dbReference type="EMBL" id="KIW47684.1"/>
    </source>
</evidence>
<feature type="transmembrane region" description="Helical" evidence="7">
    <location>
        <begin position="366"/>
        <end position="386"/>
    </location>
</feature>
<dbReference type="InterPro" id="IPR050360">
    <property type="entry name" value="MFS_Sugar_Transporters"/>
</dbReference>
<comment type="subcellular location">
    <subcellularLocation>
        <location evidence="1">Membrane</location>
        <topology evidence="1">Multi-pass membrane protein</topology>
    </subcellularLocation>
</comment>
<dbReference type="PRINTS" id="PR00171">
    <property type="entry name" value="SUGRTRNSPORT"/>
</dbReference>
<reference evidence="9 10" key="1">
    <citation type="submission" date="2015-01" db="EMBL/GenBank/DDBJ databases">
        <title>The Genome Sequence of Exophiala oligosperma CBS72588.</title>
        <authorList>
            <consortium name="The Broad Institute Genomics Platform"/>
            <person name="Cuomo C."/>
            <person name="de Hoog S."/>
            <person name="Gorbushina A."/>
            <person name="Stielow B."/>
            <person name="Teixiera M."/>
            <person name="Abouelleil A."/>
            <person name="Chapman S.B."/>
            <person name="Priest M."/>
            <person name="Young S.K."/>
            <person name="Wortman J."/>
            <person name="Nusbaum C."/>
            <person name="Birren B."/>
        </authorList>
    </citation>
    <scope>NUCLEOTIDE SEQUENCE [LARGE SCALE GENOMIC DNA]</scope>
    <source>
        <strain evidence="9 10">CBS 72588</strain>
    </source>
</reference>
<evidence type="ECO:0000256" key="5">
    <source>
        <dbReference type="ARBA" id="ARBA00022989"/>
    </source>
</evidence>
<dbReference type="GeneID" id="27352427"/>
<dbReference type="InterPro" id="IPR003663">
    <property type="entry name" value="Sugar/inositol_transpt"/>
</dbReference>
<dbReference type="HOGENOM" id="CLU_001265_30_12_1"/>
<evidence type="ECO:0000256" key="1">
    <source>
        <dbReference type="ARBA" id="ARBA00004141"/>
    </source>
</evidence>
<dbReference type="PROSITE" id="PS50850">
    <property type="entry name" value="MFS"/>
    <property type="match status" value="1"/>
</dbReference>
<sequence length="541" mass="59585">MGLKEAFLRSPLATYGRRIKAAPREVIFNRNLILSALLYASSAIPTTWDQGSSATMASLPGFQRHFGISSGTDAQAIKNFVSIVYIGMASGALLSFFVNDRIGRRWSYRLYIAVWTLGQIVATLAPGLAGLYAARIITGLGMGGLTVTGPMSLVEIAPAEIRGLLASWFTVAMGFALVSANFCVLGVFEHIPPGRLQFQVVFFSPCVFMWLCVGASFFFMCESPRWLMLVDRHDEGAKTLSRLRGLPADHPRVLREMSEIQTSMQLAREQYGDDHHKGIVSILKETFTVPSNLRRVQQTLVSYGLAQLSGANSVTSYFIPILTLMGVGGGTTRNIFLSGMYAVSKLVFAIIASFFFIDALGRRKSLFVGILFQGISDIYLGVYIKYKQEGDASAASSRAAIGLIFIHAFGYAVGLFALPYVFGGELWPNRIRSFGGAMSQCFHWLFIYAMTYGTPSLLQNTNNWGAFIFFAAWCGVSLGYVYLAVPELSGLSMEEIDTLFKGSWFNAYKKTKIRTVTIEGEENVEVLSLHKGQRELESNKV</sequence>
<dbReference type="Proteomes" id="UP000053342">
    <property type="component" value="Unassembled WGS sequence"/>
</dbReference>
<feature type="transmembrane region" description="Helical" evidence="7">
    <location>
        <begin position="166"/>
        <end position="188"/>
    </location>
</feature>
<organism evidence="9 10">
    <name type="scientific">Exophiala oligosperma</name>
    <dbReference type="NCBI Taxonomy" id="215243"/>
    <lineage>
        <taxon>Eukaryota</taxon>
        <taxon>Fungi</taxon>
        <taxon>Dikarya</taxon>
        <taxon>Ascomycota</taxon>
        <taxon>Pezizomycotina</taxon>
        <taxon>Eurotiomycetes</taxon>
        <taxon>Chaetothyriomycetidae</taxon>
        <taxon>Chaetothyriales</taxon>
        <taxon>Herpotrichiellaceae</taxon>
        <taxon>Exophiala</taxon>
    </lineage>
</organism>
<dbReference type="RefSeq" id="XP_016267900.1">
    <property type="nucleotide sequence ID" value="XM_016400847.1"/>
</dbReference>
<dbReference type="VEuPathDB" id="FungiDB:PV06_00353"/>
<evidence type="ECO:0000313" key="10">
    <source>
        <dbReference type="Proteomes" id="UP000053342"/>
    </source>
</evidence>
<feature type="domain" description="Major facilitator superfamily (MFS) profile" evidence="8">
    <location>
        <begin position="35"/>
        <end position="489"/>
    </location>
</feature>